<protein>
    <recommendedName>
        <fullName evidence="3">BspA family leucine-rich repeat surface protein</fullName>
    </recommendedName>
</protein>
<dbReference type="NCBIfam" id="TIGR02167">
    <property type="entry name" value="Liste_lipo_26"/>
    <property type="match status" value="5"/>
</dbReference>
<keyword evidence="2" id="KW-1185">Reference proteome</keyword>
<dbReference type="EMBL" id="MN642089">
    <property type="protein sequence ID" value="QGH71981.1"/>
    <property type="molecule type" value="Genomic_DNA"/>
</dbReference>
<name>A0A6B7ZFT4_9CAUD</name>
<evidence type="ECO:0000313" key="1">
    <source>
        <dbReference type="EMBL" id="QGH71981.1"/>
    </source>
</evidence>
<dbReference type="Proteomes" id="UP000464669">
    <property type="component" value="Segment"/>
</dbReference>
<accession>A0A6B7ZFT4</accession>
<dbReference type="InterPro" id="IPR011889">
    <property type="entry name" value="Liste_lipo_26"/>
</dbReference>
<proteinExistence type="predicted"/>
<sequence>MFVDPDKPLPPAGAKVDTLGSVLEAIIEIGNAKAVSTGDAVEFEKRITEALQETDKVIDGFRQDATNKIKEHTDKEGAVHGETKETAGLGLKENWKMATPQEHLDGESQESFCNPLGLAALVKRYMSIDPTNYIRSRLMPIASGGQLGNVPQWPFNWREGEVVESPLSSMDYYTQTPWQFSTDQGVRLYPSMNGSDILTQKRPDVGRARRAVTPWGGTDVRIYNSTLDIRRTRPGVLRAESNIEPNNQLLKGSPHLFDRHSVFYIENQDVKVRAFNKIRLPFDTLKNDGAFAKNWDGIVESRESTIYNPVITMQRGNLGAGESIYLSINLDLYSFTEHGTAAKDGPGNPAETVATLGDKYDTINWLVGNKKFVIYNRPNGAGKGIFLDLRSILNFTPAQLDGFWVNADHSHELHVAFTWLNRLKGEFAIRVPLGFYSKDRKYYINYYMDLSFKSKELGDGKTATITIDSLRDIDTNIQTLNDNFQVEPDGRFVEYPADVTNDIFHPRIFDGIFESQGGHIKTYTYYNRQYVGYYQHNVGGTKEWIANGDEIKPKLIKYNYGQISTLNQDGLYGDHLRHIPLGVTGDTVNYLTLTRDWSNTYRWGIVNAELDNKPVMYSSADHAYGPWRNTLIWVNPNYTRVPDFLVVNEENSSNFDVNCMVFNTQNEFKGYAQFSYSTADSQSTIEGVDPVEIDDQILSYIATFGGGWTKNHRQMFYFQNRLYFFSQCLSIPEWPADDVDCYYGWISGAYIDVTDGVKTIKINGNLKDQTVAKPLKVNNKKSATNDWNSVFGRDRFDSTDTYLMLMNRNGNVSKYKLMVNLAPHNNFYFEFELVVDAGNGTTTLQPDPSAIDPVFPYDPAKGYAVDYEAVSAYGTLVPHHMHVNFQSPVMMKKSLWSYRKTPGVYGVFSMSGKTTIVNGGLMNAIEGTNIYPMGSLLTIGGGNTLVKIPVDAKDSFYPASDELFVRQNGTILELYGRNYNPNNYETEPNAGVVPCGFLKNGTFTHYDPEGWRNALLPVIDSLRMNFYGYGSSFPAFMGIYGEGKPINRFFLNIKGTKLKWDTAQGRVIPLSGSNSIKINDQVVQPNGSGIYTIPNNYTGVLNIEISGLLELKWAKGMVELVDIGSSVNKLNFKGSTDFTITSELPGNIVDLDYVFEGATGSTYPGIEKWNTQYVLSMEGTFKNTANFNAPLDSWNVSGCKSMKEMFMGTKKFNQPINSWDVSNVTTMESMFENAVLFNQPLNNWKCEKLTTASKMFKGTISFDGDMTGWLTKTTSDLSEMFMNTQAFTGKSITKWYVQFVTDVSSMFKGSQKFMTSGDLSYWRLARCSNFSRMFEDSTFNAAVNGWVFGKLSDCSYMFSGTTNFNRPLTQWEFDNVKIAKGMFQQSKAFNQDLKDIFWVNCISFNSMFYASKFNASVSGWMFAREQDPASKTGIDMNYMFAFTSDFIGDGLETWNTEYVTSMEGMFKNCNILDKDLSMWDVSKVKNMAYMFTACKVYNQSVNDWDVSNLLYARYMFSETTLYNQPMDKWTTSSLQTIQGMFRGTKAFNQDISMWDTSKIRDMSEAFMKAEKFNYDLSSWNTDSVTTMRGMFETTGAFGTGDNKFSLSKWNTTQVRDAGRMFAESKYNASVEGCSWSTSADLTGMFQNNPVFNQPLTGWVVNNVRYVKNMFYGATSFNSSLEGLNWEKCEDFSSMFEGCTSFNQDLGSWQFNKWLNGSILSSNMFKNCFAFKGTGLEKWDGLNFTNVAGMFNGCTKFAADISGWKITRITNLVSTFEGCASFNCDLTNWDVSKVTLLTSTFKGCSMFNGDISNWNTGLVTDMNGTFMDCTNFKGDISKWNVRNVIRFVDTFNTASSFAGDLSGWDVTTSINFSGMFKAAVSFNSNIGSWNTGRAVNMNDMFNGAVKFNQPIGGWNTSITTDMISMFNGALAFNQDLSKWDVKRVNKHADFATNTPSWVAPKPNFVV</sequence>
<gene>
    <name evidence="1" type="ORF">N1M2_118</name>
</gene>
<dbReference type="InterPro" id="IPR005046">
    <property type="entry name" value="DUF285"/>
</dbReference>
<evidence type="ECO:0000313" key="2">
    <source>
        <dbReference type="Proteomes" id="UP000464669"/>
    </source>
</evidence>
<evidence type="ECO:0008006" key="3">
    <source>
        <dbReference type="Google" id="ProtNLM"/>
    </source>
</evidence>
<reference evidence="1 2" key="1">
    <citation type="submission" date="2019-11" db="EMBL/GenBank/DDBJ databases">
        <authorList>
            <person name="Lewis R."/>
            <person name="Clooney A.G."/>
            <person name="Stockdale S.R."/>
            <person name="Buttimer C."/>
            <person name="Draper L.A."/>
            <person name="Ross R.P."/>
            <person name="Hill C."/>
        </authorList>
    </citation>
    <scope>NUCLEOTIDE SEQUENCE [LARGE SCALE GENOMIC DNA]</scope>
</reference>
<dbReference type="Pfam" id="PF03382">
    <property type="entry name" value="DUF285"/>
    <property type="match status" value="5"/>
</dbReference>
<organism evidence="1 2">
    <name type="scientific">Klebsiella phage N1M2</name>
    <dbReference type="NCBI Taxonomy" id="2664939"/>
    <lineage>
        <taxon>Viruses</taxon>
        <taxon>Duplodnaviria</taxon>
        <taxon>Heunggongvirae</taxon>
        <taxon>Uroviricota</taxon>
        <taxon>Caudoviricetes</taxon>
        <taxon>Chimalliviridae</taxon>
        <taxon>Nimduovirus</taxon>
        <taxon>Nimduovirus N1M2</taxon>
    </lineage>
</organism>